<dbReference type="InterPro" id="IPR016563">
    <property type="entry name" value="Npl4"/>
</dbReference>
<dbReference type="InterPro" id="IPR007717">
    <property type="entry name" value="NPL4_C"/>
</dbReference>
<sequence>MAKFVIRIRTKVGTWRMNDVEGKNKVSEIIARVEHDHNIKVGKVSLKQNYSEILSGDERLDKIGAKNGTMFFMEISGGTVVVGNTRRHLDEKGNVVIKGGDNKGIRPGLHALRDKKLHWTLTDMTELEDKYTYKITSDQTERCAKASLDVSACQSFQQYIGQMNYNTCRCGILYGKFVDSEAEAERKKEEEEAKTRRAANIGYGSTKKNMNLSDLEKKTKKEKGARQAVIVEAIYEPPQQGDDKTFTILEDPREAKVDAVAKSLGLTRVGFIVSHPASTDFVLNSTEICNAAEQSLEATQGERDSPFVVVRVTLNEERNVIFEPYTLTPLCLDMVAEGAIEPMLDNPSHCSVVAPFQAIVEMKEEHVIDNDFFVKSVPIVNHTSKVAGGSTKFPRFNRQFAEAPSAASMRTALKGLGRNPNPASLAKALSDFHLLVYLSEVFNLGEGLEDICKWVAKYAYREDEQAAVNLENLQEGYRVLIMSMAGLD</sequence>
<gene>
    <name evidence="2" type="ORF">ASTO00021_LOCUS7782</name>
</gene>
<evidence type="ECO:0000259" key="1">
    <source>
        <dbReference type="Pfam" id="PF05021"/>
    </source>
</evidence>
<dbReference type="Pfam" id="PF05021">
    <property type="entry name" value="NPL4"/>
    <property type="match status" value="1"/>
</dbReference>
<dbReference type="PANTHER" id="PTHR12710">
    <property type="entry name" value="NUCLEAR PROTEIN LOCALIZATION 4"/>
    <property type="match status" value="1"/>
</dbReference>
<feature type="domain" description="Nuclear pore localisation protein NPL4 C-terminal" evidence="1">
    <location>
        <begin position="229"/>
        <end position="353"/>
    </location>
</feature>
<dbReference type="AlphaFoldDB" id="A0A7S3LNW2"/>
<dbReference type="GO" id="GO:0005634">
    <property type="term" value="C:nucleus"/>
    <property type="evidence" value="ECO:0007669"/>
    <property type="project" value="TreeGrafter"/>
</dbReference>
<dbReference type="PANTHER" id="PTHR12710:SF0">
    <property type="entry name" value="NUCLEAR PROTEIN LOCALIZATION PROTEIN 4 HOMOLOG"/>
    <property type="match status" value="1"/>
</dbReference>
<name>A0A7S3LNW2_9STRA</name>
<protein>
    <recommendedName>
        <fullName evidence="1">Nuclear pore localisation protein NPL4 C-terminal domain-containing protein</fullName>
    </recommendedName>
</protein>
<reference evidence="2" key="1">
    <citation type="submission" date="2021-01" db="EMBL/GenBank/DDBJ databases">
        <authorList>
            <person name="Corre E."/>
            <person name="Pelletier E."/>
            <person name="Niang G."/>
            <person name="Scheremetjew M."/>
            <person name="Finn R."/>
            <person name="Kale V."/>
            <person name="Holt S."/>
            <person name="Cochrane G."/>
            <person name="Meng A."/>
            <person name="Brown T."/>
            <person name="Cohen L."/>
        </authorList>
    </citation>
    <scope>NUCLEOTIDE SEQUENCE</scope>
    <source>
        <strain evidence="2">GSBS06</strain>
    </source>
</reference>
<dbReference type="EMBL" id="HBIN01010412">
    <property type="protein sequence ID" value="CAE0437525.1"/>
    <property type="molecule type" value="Transcribed_RNA"/>
</dbReference>
<dbReference type="GO" id="GO:0043130">
    <property type="term" value="F:ubiquitin binding"/>
    <property type="evidence" value="ECO:0007669"/>
    <property type="project" value="TreeGrafter"/>
</dbReference>
<dbReference type="GO" id="GO:0006511">
    <property type="term" value="P:ubiquitin-dependent protein catabolic process"/>
    <property type="evidence" value="ECO:0007669"/>
    <property type="project" value="InterPro"/>
</dbReference>
<proteinExistence type="predicted"/>
<accession>A0A7S3LNW2</accession>
<organism evidence="2">
    <name type="scientific">Aplanochytrium stocchinoi</name>
    <dbReference type="NCBI Taxonomy" id="215587"/>
    <lineage>
        <taxon>Eukaryota</taxon>
        <taxon>Sar</taxon>
        <taxon>Stramenopiles</taxon>
        <taxon>Bigyra</taxon>
        <taxon>Labyrinthulomycetes</taxon>
        <taxon>Thraustochytrida</taxon>
        <taxon>Thraustochytriidae</taxon>
        <taxon>Aplanochytrium</taxon>
    </lineage>
</organism>
<evidence type="ECO:0000313" key="2">
    <source>
        <dbReference type="EMBL" id="CAE0437525.1"/>
    </source>
</evidence>
<dbReference type="GO" id="GO:0031625">
    <property type="term" value="F:ubiquitin protein ligase binding"/>
    <property type="evidence" value="ECO:0007669"/>
    <property type="project" value="TreeGrafter"/>
</dbReference>